<organism evidence="2 3">
    <name type="scientific">Ensete ventricosum</name>
    <name type="common">Abyssinian banana</name>
    <name type="synonym">Musa ensete</name>
    <dbReference type="NCBI Taxonomy" id="4639"/>
    <lineage>
        <taxon>Eukaryota</taxon>
        <taxon>Viridiplantae</taxon>
        <taxon>Streptophyta</taxon>
        <taxon>Embryophyta</taxon>
        <taxon>Tracheophyta</taxon>
        <taxon>Spermatophyta</taxon>
        <taxon>Magnoliopsida</taxon>
        <taxon>Liliopsida</taxon>
        <taxon>Zingiberales</taxon>
        <taxon>Musaceae</taxon>
        <taxon>Ensete</taxon>
    </lineage>
</organism>
<dbReference type="Proteomes" id="UP000287651">
    <property type="component" value="Unassembled WGS sequence"/>
</dbReference>
<proteinExistence type="predicted"/>
<feature type="region of interest" description="Disordered" evidence="1">
    <location>
        <begin position="530"/>
        <end position="561"/>
    </location>
</feature>
<dbReference type="EMBL" id="AMZH03003750">
    <property type="protein sequence ID" value="RRT71293.1"/>
    <property type="molecule type" value="Genomic_DNA"/>
</dbReference>
<feature type="compositionally biased region" description="Basic and acidic residues" evidence="1">
    <location>
        <begin position="338"/>
        <end position="367"/>
    </location>
</feature>
<evidence type="ECO:0000313" key="2">
    <source>
        <dbReference type="EMBL" id="RRT71293.1"/>
    </source>
</evidence>
<feature type="compositionally biased region" description="Polar residues" evidence="1">
    <location>
        <begin position="540"/>
        <end position="553"/>
    </location>
</feature>
<protein>
    <submittedName>
        <fullName evidence="2">Uncharacterized protein</fullName>
    </submittedName>
</protein>
<evidence type="ECO:0000313" key="3">
    <source>
        <dbReference type="Proteomes" id="UP000287651"/>
    </source>
</evidence>
<comment type="caution">
    <text evidence="2">The sequence shown here is derived from an EMBL/GenBank/DDBJ whole genome shotgun (WGS) entry which is preliminary data.</text>
</comment>
<feature type="region of interest" description="Disordered" evidence="1">
    <location>
        <begin position="326"/>
        <end position="367"/>
    </location>
</feature>
<accession>A0A427A523</accession>
<evidence type="ECO:0000256" key="1">
    <source>
        <dbReference type="SAM" id="MobiDB-lite"/>
    </source>
</evidence>
<dbReference type="PANTHER" id="PTHR35767:SF1">
    <property type="entry name" value="HAPLESS PROTEIN"/>
    <property type="match status" value="1"/>
</dbReference>
<dbReference type="PANTHER" id="PTHR35767">
    <property type="entry name" value="HAPLESS PROTEIN"/>
    <property type="match status" value="1"/>
</dbReference>
<gene>
    <name evidence="2" type="ORF">B296_00012504</name>
</gene>
<dbReference type="AlphaFoldDB" id="A0A427A523"/>
<reference evidence="2 3" key="1">
    <citation type="journal article" date="2014" name="Agronomy (Basel)">
        <title>A Draft Genome Sequence for Ensete ventricosum, the Drought-Tolerant Tree Against Hunger.</title>
        <authorList>
            <person name="Harrison J."/>
            <person name="Moore K.A."/>
            <person name="Paszkiewicz K."/>
            <person name="Jones T."/>
            <person name="Grant M."/>
            <person name="Ambacheew D."/>
            <person name="Muzemil S."/>
            <person name="Studholme D.J."/>
        </authorList>
    </citation>
    <scope>NUCLEOTIDE SEQUENCE [LARGE SCALE GENOMIC DNA]</scope>
</reference>
<sequence>MVDIYATAPSCTLEDLDKRNGTNWAIEMAFATAPTVEVDMETKKPKLLPTESTDDVEGSVSVNSAGTKLKILSKFNDMTKLKEELKFPKHEVIETRKKFLVSKKKHLNAKFSRKMKVKAQRNKLSSLTLLKAQNVNCASDNTVPLTRNKLTSEGLASSPKRVHSAGDGFEKSEKLSISTFKLSSESTVKNGLLLRKPKSSGNSMASSRIKIKEIDLSIQHQSDNSTQRTNVFLEICHRPLIKDPIKLIWEKKDIARRPPSTLEVRKGDIKEKLFSFDKFHKHRSVSRSGKSGVEFQTASYGIDIPRTSNDAPGSCEFDCSKSVTVSPAGEMMNHATTSRKDVPGSEQRDDRSTMEEQKHGDECHGPDVENLDMQVEVFHSGHCVIKPSKEISTANPSSNDIMSSENLQASFGARLEPSPLIEQVLSISKRAISKREFHEKQLLERSERQEESCDGVSREEIDGQNIQIADEMEERVEKVSCAIEPKEYTVDTMSIQESSGCLTSGDFGPRIPKRSTSVTSVRTIADDAMNLASDGEPSGSPVSTASLLSTPSSKDSKYTDPQTDALGIVVNVEDKLVLMERNVEGRNQELKANLSAKEPNQSVNNEPFYSSCRESLSRESQSLRSNATQHRTTIGKQVPDLFSGPRISSSFSSYQNSRTNTMVSSTSTETLSDSAVKVPSCSGANPILRLMGKNLIVMKNEVFVPPSTVMDHPPDVNFLSHLGFSSTNTHLKKQKFPGTVAEHQFPVCLASTAMAGFSFTLHTALVPGSDQQAQEKNAHKKLNSSATPCMMNEVIVIDDSPETDKEPSLSSPTSTLRFDASSLNPVSQRSVSCLSSQNHIEDPQSGLRALLPNLYTGVNASLIKRYSTAEDHFMFQSPATAYMRPWVCYSQTLH</sequence>
<name>A0A427A523_ENSVE</name>